<dbReference type="GO" id="GO:0016990">
    <property type="term" value="F:arginine deiminase activity"/>
    <property type="evidence" value="ECO:0007669"/>
    <property type="project" value="UniProtKB-EC"/>
</dbReference>
<dbReference type="Proteomes" id="UP000249645">
    <property type="component" value="Unassembled WGS sequence"/>
</dbReference>
<comment type="similarity">
    <text evidence="2">Belongs to the arginine deiminase family.</text>
</comment>
<gene>
    <name evidence="6" type="ORF">DI598_05720</name>
</gene>
<dbReference type="PRINTS" id="PR01466">
    <property type="entry name" value="ARGDEIMINASE"/>
</dbReference>
<dbReference type="GO" id="GO:0016740">
    <property type="term" value="F:transferase activity"/>
    <property type="evidence" value="ECO:0007669"/>
    <property type="project" value="UniProtKB-KW"/>
</dbReference>
<name>A0A2W5F9I9_9SPHI</name>
<evidence type="ECO:0000256" key="3">
    <source>
        <dbReference type="ARBA" id="ARBA00012171"/>
    </source>
</evidence>
<dbReference type="PANTHER" id="PTHR47271">
    <property type="entry name" value="ARGININE DEIMINASE"/>
    <property type="match status" value="1"/>
</dbReference>
<comment type="pathway">
    <text evidence="1">Amino-acid degradation; L-arginine degradation via ADI pathway; carbamoyl phosphate from L-arginine: step 1/2.</text>
</comment>
<protein>
    <recommendedName>
        <fullName evidence="3">arginine deiminase</fullName>
        <ecNumber evidence="3">3.5.3.6</ecNumber>
    </recommendedName>
</protein>
<dbReference type="Gene3D" id="1.10.3930.10">
    <property type="entry name" value="Arginine deiminase"/>
    <property type="match status" value="1"/>
</dbReference>
<comment type="caution">
    <text evidence="6">The sequence shown here is derived from an EMBL/GenBank/DDBJ whole genome shotgun (WGS) entry which is preliminary data.</text>
</comment>
<keyword evidence="6" id="KW-0808">Transferase</keyword>
<evidence type="ECO:0000256" key="5">
    <source>
        <dbReference type="ARBA" id="ARBA00049429"/>
    </source>
</evidence>
<evidence type="ECO:0000256" key="4">
    <source>
        <dbReference type="ARBA" id="ARBA00022801"/>
    </source>
</evidence>
<dbReference type="EMBL" id="QFOI01000070">
    <property type="protein sequence ID" value="PZP50380.1"/>
    <property type="molecule type" value="Genomic_DNA"/>
</dbReference>
<sequence length="505" mass="58126">MQKIDIQVNSEIGRLRRLLIHSPDGGIGKVIPAKFKDWLYDDTVQLSQMRLAYNEYVKLLLYFLDRDKINYINECEKKTPVNGQYDCYKPDNPAYFKSEKVMDSQFLLSQILEEDKVRTRIISAVCAWEGCGWKTERKLESIEQSTELAKVLISGIFKTKEGYDDFLFQPLPNFIFTRDIGIAINTQILLSNAATPARERESLLMRFIAQYGLFRSHPERLLEVGEPGNFFLLSEKEQKKNKVSVEGGDVMMIAPGHLLIGCSERTTAAGVNEIIHAVFQQKESEIEKISVIRIPKHRAMMHIDTVFTQIDKGTWVLFGQFSEAYQSMQYADRFSYHDLLDNPEGKESKFKIEILRFYKPLDQPYQAGFNYRQDVSNRITGLESLLRNISTEDFGIPAESIKILYSGGGRFPYDEREQWTDSCNLLALKEGVVVGYDRNEETLRTFKENGFDIWKPKDLFHAFEKEGLRPDDMSKSLIVLQSGELSRARGGSHCMSFPLLRDSLK</sequence>
<reference evidence="6 7" key="1">
    <citation type="submission" date="2017-11" db="EMBL/GenBank/DDBJ databases">
        <title>Infants hospitalized years apart are colonized by the same room-sourced microbial strains.</title>
        <authorList>
            <person name="Brooks B."/>
            <person name="Olm M.R."/>
            <person name="Firek B.A."/>
            <person name="Baker R."/>
            <person name="Thomas B.C."/>
            <person name="Morowitz M.J."/>
            <person name="Banfield J.F."/>
        </authorList>
    </citation>
    <scope>NUCLEOTIDE SEQUENCE [LARGE SCALE GENOMIC DNA]</scope>
    <source>
        <strain evidence="6">S2_009_000_R2_76</strain>
    </source>
</reference>
<dbReference type="SUPFAM" id="SSF55909">
    <property type="entry name" value="Pentein"/>
    <property type="match status" value="1"/>
</dbReference>
<organism evidence="6 7">
    <name type="scientific">Pseudopedobacter saltans</name>
    <dbReference type="NCBI Taxonomy" id="151895"/>
    <lineage>
        <taxon>Bacteria</taxon>
        <taxon>Pseudomonadati</taxon>
        <taxon>Bacteroidota</taxon>
        <taxon>Sphingobacteriia</taxon>
        <taxon>Sphingobacteriales</taxon>
        <taxon>Sphingobacteriaceae</taxon>
        <taxon>Pseudopedobacter</taxon>
    </lineage>
</organism>
<evidence type="ECO:0000256" key="2">
    <source>
        <dbReference type="ARBA" id="ARBA00010206"/>
    </source>
</evidence>
<accession>A0A2W5F9I9</accession>
<dbReference type="Gene3D" id="3.75.10.10">
    <property type="entry name" value="L-arginine/glycine Amidinotransferase, Chain A"/>
    <property type="match status" value="3"/>
</dbReference>
<dbReference type="Pfam" id="PF02274">
    <property type="entry name" value="ADI"/>
    <property type="match status" value="1"/>
</dbReference>
<keyword evidence="4" id="KW-0378">Hydrolase</keyword>
<evidence type="ECO:0000313" key="7">
    <source>
        <dbReference type="Proteomes" id="UP000249645"/>
    </source>
</evidence>
<evidence type="ECO:0000313" key="6">
    <source>
        <dbReference type="EMBL" id="PZP50380.1"/>
    </source>
</evidence>
<dbReference type="PANTHER" id="PTHR47271:SF2">
    <property type="entry name" value="ARGININE DEIMINASE"/>
    <property type="match status" value="1"/>
</dbReference>
<dbReference type="AlphaFoldDB" id="A0A2W5F9I9"/>
<comment type="catalytic activity">
    <reaction evidence="5">
        <text>L-arginine + H2O = L-citrulline + NH4(+)</text>
        <dbReference type="Rhea" id="RHEA:19597"/>
        <dbReference type="ChEBI" id="CHEBI:15377"/>
        <dbReference type="ChEBI" id="CHEBI:28938"/>
        <dbReference type="ChEBI" id="CHEBI:32682"/>
        <dbReference type="ChEBI" id="CHEBI:57743"/>
        <dbReference type="EC" id="3.5.3.6"/>
    </reaction>
</comment>
<evidence type="ECO:0000256" key="1">
    <source>
        <dbReference type="ARBA" id="ARBA00005213"/>
    </source>
</evidence>
<dbReference type="InterPro" id="IPR003876">
    <property type="entry name" value="Arg_deiminase"/>
</dbReference>
<dbReference type="GO" id="GO:0019546">
    <property type="term" value="P:L-arginine deiminase pathway"/>
    <property type="evidence" value="ECO:0007669"/>
    <property type="project" value="TreeGrafter"/>
</dbReference>
<dbReference type="EC" id="3.5.3.6" evidence="3"/>
<proteinExistence type="inferred from homology"/>